<reference evidence="2" key="1">
    <citation type="journal article" date="2022" name="Front. Genet.">
        <title>Chromosome-Scale Assembly of the Dendrobium nobile Genome Provides Insights Into the Molecular Mechanism of the Biosynthesis of the Medicinal Active Ingredient of Dendrobium.</title>
        <authorList>
            <person name="Xu Q."/>
            <person name="Niu S.-C."/>
            <person name="Li K.-L."/>
            <person name="Zheng P.-J."/>
            <person name="Zhang X.-J."/>
            <person name="Jia Y."/>
            <person name="Liu Y."/>
            <person name="Niu Y.-X."/>
            <person name="Yu L.-H."/>
            <person name="Chen D.-F."/>
            <person name="Zhang G.-Q."/>
        </authorList>
    </citation>
    <scope>NUCLEOTIDE SEQUENCE</scope>
    <source>
        <tissue evidence="2">Leaf</tissue>
    </source>
</reference>
<evidence type="ECO:0000256" key="1">
    <source>
        <dbReference type="SAM" id="MobiDB-lite"/>
    </source>
</evidence>
<gene>
    <name evidence="2" type="ORF">KFK09_004955</name>
</gene>
<dbReference type="Proteomes" id="UP000829196">
    <property type="component" value="Unassembled WGS sequence"/>
</dbReference>
<sequence>MGRLADPLNRRGLGADDSNPSAGTSAHDLPATSRTRTCVPPRVCPQPAPRRPLYISLPILLFLFHPP</sequence>
<feature type="region of interest" description="Disordered" evidence="1">
    <location>
        <begin position="1"/>
        <end position="43"/>
    </location>
</feature>
<keyword evidence="3" id="KW-1185">Reference proteome</keyword>
<protein>
    <submittedName>
        <fullName evidence="2">Uncharacterized protein</fullName>
    </submittedName>
</protein>
<proteinExistence type="predicted"/>
<evidence type="ECO:0000313" key="2">
    <source>
        <dbReference type="EMBL" id="KAI0522575.1"/>
    </source>
</evidence>
<organism evidence="2 3">
    <name type="scientific">Dendrobium nobile</name>
    <name type="common">Orchid</name>
    <dbReference type="NCBI Taxonomy" id="94219"/>
    <lineage>
        <taxon>Eukaryota</taxon>
        <taxon>Viridiplantae</taxon>
        <taxon>Streptophyta</taxon>
        <taxon>Embryophyta</taxon>
        <taxon>Tracheophyta</taxon>
        <taxon>Spermatophyta</taxon>
        <taxon>Magnoliopsida</taxon>
        <taxon>Liliopsida</taxon>
        <taxon>Asparagales</taxon>
        <taxon>Orchidaceae</taxon>
        <taxon>Epidendroideae</taxon>
        <taxon>Malaxideae</taxon>
        <taxon>Dendrobiinae</taxon>
        <taxon>Dendrobium</taxon>
    </lineage>
</organism>
<comment type="caution">
    <text evidence="2">The sequence shown here is derived from an EMBL/GenBank/DDBJ whole genome shotgun (WGS) entry which is preliminary data.</text>
</comment>
<accession>A0A8T3BZM7</accession>
<dbReference type="EMBL" id="JAGYWB010000005">
    <property type="protein sequence ID" value="KAI0522575.1"/>
    <property type="molecule type" value="Genomic_DNA"/>
</dbReference>
<name>A0A8T3BZM7_DENNO</name>
<evidence type="ECO:0000313" key="3">
    <source>
        <dbReference type="Proteomes" id="UP000829196"/>
    </source>
</evidence>
<dbReference type="AlphaFoldDB" id="A0A8T3BZM7"/>